<evidence type="ECO:0000313" key="2">
    <source>
        <dbReference type="EMBL" id="MBB3932018.1"/>
    </source>
</evidence>
<protein>
    <submittedName>
        <fullName evidence="2">Uncharacterized small protein (DUF1192 family)</fullName>
    </submittedName>
</protein>
<proteinExistence type="predicted"/>
<accession>A0A840ARZ3</accession>
<dbReference type="InterPro" id="IPR009579">
    <property type="entry name" value="DUF1192"/>
</dbReference>
<keyword evidence="3" id="KW-1185">Reference proteome</keyword>
<comment type="caution">
    <text evidence="2">The sequence shown here is derived from an EMBL/GenBank/DDBJ whole genome shotgun (WGS) entry which is preliminary data.</text>
</comment>
<feature type="coiled-coil region" evidence="1">
    <location>
        <begin position="26"/>
        <end position="53"/>
    </location>
</feature>
<organism evidence="2 3">
    <name type="scientific">Kaistia hirudinis</name>
    <dbReference type="NCBI Taxonomy" id="1293440"/>
    <lineage>
        <taxon>Bacteria</taxon>
        <taxon>Pseudomonadati</taxon>
        <taxon>Pseudomonadota</taxon>
        <taxon>Alphaproteobacteria</taxon>
        <taxon>Hyphomicrobiales</taxon>
        <taxon>Kaistiaceae</taxon>
        <taxon>Kaistia</taxon>
    </lineage>
</organism>
<dbReference type="RefSeq" id="WP_183399693.1">
    <property type="nucleotide sequence ID" value="NZ_JACIDS010000004.1"/>
</dbReference>
<evidence type="ECO:0000256" key="1">
    <source>
        <dbReference type="SAM" id="Coils"/>
    </source>
</evidence>
<reference evidence="2 3" key="1">
    <citation type="submission" date="2020-08" db="EMBL/GenBank/DDBJ databases">
        <title>Genomic Encyclopedia of Type Strains, Phase IV (KMG-IV): sequencing the most valuable type-strain genomes for metagenomic binning, comparative biology and taxonomic classification.</title>
        <authorList>
            <person name="Goeker M."/>
        </authorList>
    </citation>
    <scope>NUCLEOTIDE SEQUENCE [LARGE SCALE GENOMIC DNA]</scope>
    <source>
        <strain evidence="2 3">DSM 25966</strain>
    </source>
</reference>
<evidence type="ECO:0000313" key="3">
    <source>
        <dbReference type="Proteomes" id="UP000553963"/>
    </source>
</evidence>
<dbReference type="Proteomes" id="UP000553963">
    <property type="component" value="Unassembled WGS sequence"/>
</dbReference>
<name>A0A840ARZ3_9HYPH</name>
<keyword evidence="1" id="KW-0175">Coiled coil</keyword>
<dbReference type="Pfam" id="PF06698">
    <property type="entry name" value="DUF1192"/>
    <property type="match status" value="1"/>
</dbReference>
<dbReference type="AlphaFoldDB" id="A0A840ARZ3"/>
<sequence length="63" mass="6891">MALFDDAPVERPKVHTLGEDLSRLSLDEIDARVAALEAEIARLREAHAAKAASRDAAASFFKR</sequence>
<dbReference type="EMBL" id="JACIDS010000004">
    <property type="protein sequence ID" value="MBB3932018.1"/>
    <property type="molecule type" value="Genomic_DNA"/>
</dbReference>
<gene>
    <name evidence="2" type="ORF">GGR25_003076</name>
</gene>